<evidence type="ECO:0000256" key="1">
    <source>
        <dbReference type="SAM" id="Phobius"/>
    </source>
</evidence>
<proteinExistence type="predicted"/>
<evidence type="ECO:0000313" key="3">
    <source>
        <dbReference type="Proteomes" id="UP000009374"/>
    </source>
</evidence>
<reference evidence="2 3" key="1">
    <citation type="journal article" date="2009" name="Appl. Environ. Microbiol.">
        <title>Community genomic and proteomic analyses of chemoautotrophic iron-oxidizing "Leptospirillum rubarum" (Group II) and "Leptospirillum ferrodiazotrophum" (Group III) bacteria in acid mine drainage biofilms.</title>
        <authorList>
            <person name="Goltsman D.S."/>
            <person name="Denef V.J."/>
            <person name="Singer S.W."/>
            <person name="VerBerkmoes N.C."/>
            <person name="Lefsrud M."/>
            <person name="Mueller R.S."/>
            <person name="Dick G.J."/>
            <person name="Sun C.L."/>
            <person name="Wheeler K.E."/>
            <person name="Zemla A."/>
            <person name="Baker B.J."/>
            <person name="Hauser L."/>
            <person name="Land M."/>
            <person name="Shah M.B."/>
            <person name="Thelen M.P."/>
            <person name="Hettich R.L."/>
            <person name="Banfield J.F."/>
        </authorList>
    </citation>
    <scope>NUCLEOTIDE SEQUENCE [LARGE SCALE GENOMIC DNA]</scope>
</reference>
<accession>C6I0M1</accession>
<gene>
    <name evidence="2" type="ORF">UBAL3_95680113</name>
</gene>
<sequence>MESYRHIFKTPLLGRYEVPWDLALPLSFLLGGFLFGANLLFLLFLLLLSMTALFWVRRSGEGTIRGWIAYALREKVHRVE</sequence>
<keyword evidence="1" id="KW-0472">Membrane</keyword>
<keyword evidence="1" id="KW-1133">Transmembrane helix</keyword>
<protein>
    <submittedName>
        <fullName evidence="2">Uncharacterized protein</fullName>
    </submittedName>
</protein>
<evidence type="ECO:0000313" key="2">
    <source>
        <dbReference type="EMBL" id="EES51676.1"/>
    </source>
</evidence>
<keyword evidence="1" id="KW-0812">Transmembrane</keyword>
<keyword evidence="3" id="KW-1185">Reference proteome</keyword>
<name>C6I0M1_9BACT</name>
<organism evidence="2 3">
    <name type="scientific">Leptospirillum ferrodiazotrophum</name>
    <dbReference type="NCBI Taxonomy" id="412449"/>
    <lineage>
        <taxon>Bacteria</taxon>
        <taxon>Pseudomonadati</taxon>
        <taxon>Nitrospirota</taxon>
        <taxon>Nitrospiria</taxon>
        <taxon>Nitrospirales</taxon>
        <taxon>Nitrospiraceae</taxon>
        <taxon>Leptospirillum</taxon>
    </lineage>
</organism>
<feature type="transmembrane region" description="Helical" evidence="1">
    <location>
        <begin position="28"/>
        <end position="56"/>
    </location>
</feature>
<dbReference type="EMBL" id="GG693887">
    <property type="protein sequence ID" value="EES51676.1"/>
    <property type="molecule type" value="Genomic_DNA"/>
</dbReference>
<dbReference type="AlphaFoldDB" id="C6I0M1"/>
<dbReference type="Proteomes" id="UP000009374">
    <property type="component" value="Unassembled WGS sequence"/>
</dbReference>